<feature type="compositionally biased region" description="Pro residues" evidence="4">
    <location>
        <begin position="240"/>
        <end position="250"/>
    </location>
</feature>
<dbReference type="InterPro" id="IPR029063">
    <property type="entry name" value="SAM-dependent_MTases_sf"/>
</dbReference>
<comment type="caution">
    <text evidence="5">The sequence shown here is derived from an EMBL/GenBank/DDBJ whole genome shotgun (WGS) entry which is preliminary data.</text>
</comment>
<dbReference type="SUPFAM" id="SSF53335">
    <property type="entry name" value="S-adenosyl-L-methionine-dependent methyltransferases"/>
    <property type="match status" value="1"/>
</dbReference>
<keyword evidence="1 5" id="KW-0489">Methyltransferase</keyword>
<dbReference type="InterPro" id="IPR050362">
    <property type="entry name" value="Cation-dep_OMT"/>
</dbReference>
<name>A0A4D4LF21_STRVO</name>
<evidence type="ECO:0000256" key="4">
    <source>
        <dbReference type="SAM" id="MobiDB-lite"/>
    </source>
</evidence>
<dbReference type="RefSeq" id="WP_344596038.1">
    <property type="nucleotide sequence ID" value="NZ_BAAASO010000033.1"/>
</dbReference>
<dbReference type="Proteomes" id="UP000301309">
    <property type="component" value="Unassembled WGS sequence"/>
</dbReference>
<accession>A0A4D4LF21</accession>
<evidence type="ECO:0000256" key="1">
    <source>
        <dbReference type="ARBA" id="ARBA00022603"/>
    </source>
</evidence>
<keyword evidence="2 5" id="KW-0808">Transferase</keyword>
<proteinExistence type="predicted"/>
<dbReference type="PROSITE" id="PS51682">
    <property type="entry name" value="SAM_OMT_I"/>
    <property type="match status" value="1"/>
</dbReference>
<dbReference type="GO" id="GO:0008171">
    <property type="term" value="F:O-methyltransferase activity"/>
    <property type="evidence" value="ECO:0007669"/>
    <property type="project" value="InterPro"/>
</dbReference>
<keyword evidence="6" id="KW-1185">Reference proteome</keyword>
<keyword evidence="3" id="KW-0949">S-adenosyl-L-methionine</keyword>
<organism evidence="5 6">
    <name type="scientific">Streptomyces violaceusniger</name>
    <dbReference type="NCBI Taxonomy" id="68280"/>
    <lineage>
        <taxon>Bacteria</taxon>
        <taxon>Bacillati</taxon>
        <taxon>Actinomycetota</taxon>
        <taxon>Actinomycetes</taxon>
        <taxon>Kitasatosporales</taxon>
        <taxon>Streptomycetaceae</taxon>
        <taxon>Streptomyces</taxon>
        <taxon>Streptomyces violaceusniger group</taxon>
    </lineage>
</organism>
<evidence type="ECO:0000313" key="5">
    <source>
        <dbReference type="EMBL" id="GDY60231.1"/>
    </source>
</evidence>
<evidence type="ECO:0000256" key="3">
    <source>
        <dbReference type="ARBA" id="ARBA00022691"/>
    </source>
</evidence>
<dbReference type="PANTHER" id="PTHR10509:SF14">
    <property type="entry name" value="CAFFEOYL-COA O-METHYLTRANSFERASE 3-RELATED"/>
    <property type="match status" value="1"/>
</dbReference>
<dbReference type="GO" id="GO:0008757">
    <property type="term" value="F:S-adenosylmethionine-dependent methyltransferase activity"/>
    <property type="evidence" value="ECO:0007669"/>
    <property type="project" value="TreeGrafter"/>
</dbReference>
<feature type="region of interest" description="Disordered" evidence="4">
    <location>
        <begin position="218"/>
        <end position="250"/>
    </location>
</feature>
<evidence type="ECO:0000313" key="6">
    <source>
        <dbReference type="Proteomes" id="UP000301309"/>
    </source>
</evidence>
<dbReference type="GO" id="GO:0032259">
    <property type="term" value="P:methylation"/>
    <property type="evidence" value="ECO:0007669"/>
    <property type="project" value="UniProtKB-KW"/>
</dbReference>
<dbReference type="EMBL" id="BJHW01000002">
    <property type="protein sequence ID" value="GDY60231.1"/>
    <property type="molecule type" value="Genomic_DNA"/>
</dbReference>
<evidence type="ECO:0000256" key="2">
    <source>
        <dbReference type="ARBA" id="ARBA00022679"/>
    </source>
</evidence>
<reference evidence="5 6" key="1">
    <citation type="journal article" date="2020" name="Int. J. Syst. Evol. Microbiol.">
        <title>Reclassification of Streptomyces castelarensis and Streptomyces sporoclivatus as later heterotypic synonyms of Streptomyces antimycoticus.</title>
        <authorList>
            <person name="Komaki H."/>
            <person name="Tamura T."/>
        </authorList>
    </citation>
    <scope>NUCLEOTIDE SEQUENCE [LARGE SCALE GENOMIC DNA]</scope>
    <source>
        <strain evidence="5 6">NBRC 13459</strain>
    </source>
</reference>
<sequence length="250" mass="26956">MANQVGLPAALSEYIRVSSLREDEILRQLRETTAELPAGSAMQVMPEEGQLLTLLAGLTPARRILEIGTFTGYSTLCLARALAPGGRLITCDITDRWPRIGADYWAKAGVEARIDLRVGAAADTLKAILTEEGPGTFDFVFIDADKQGYPDYYEMALTLLGDRGLIVVDNTLFFGKVVDPDAQDPDTTGIRAFNKLVRDDPRVEMSLVPMADGITLIRKKQPTAERAAEGEPGPVSRAGSPPPPSAGSLR</sequence>
<dbReference type="PANTHER" id="PTHR10509">
    <property type="entry name" value="O-METHYLTRANSFERASE-RELATED"/>
    <property type="match status" value="1"/>
</dbReference>
<dbReference type="AlphaFoldDB" id="A0A4D4LF21"/>
<dbReference type="Pfam" id="PF01596">
    <property type="entry name" value="Methyltransf_3"/>
    <property type="match status" value="1"/>
</dbReference>
<dbReference type="InterPro" id="IPR002935">
    <property type="entry name" value="SAM_O-MeTrfase"/>
</dbReference>
<protein>
    <submittedName>
        <fullName evidence="5">O-methyltransferase</fullName>
    </submittedName>
</protein>
<gene>
    <name evidence="5" type="ORF">SVIO_108540</name>
</gene>
<dbReference type="Gene3D" id="3.40.50.150">
    <property type="entry name" value="Vaccinia Virus protein VP39"/>
    <property type="match status" value="1"/>
</dbReference>
<dbReference type="CDD" id="cd02440">
    <property type="entry name" value="AdoMet_MTases"/>
    <property type="match status" value="1"/>
</dbReference>